<organism evidence="1 2">
    <name type="scientific">Candidatus Ozemobacter sibiricus</name>
    <dbReference type="NCBI Taxonomy" id="2268124"/>
    <lineage>
        <taxon>Bacteria</taxon>
        <taxon>Candidatus Ozemobacteria</taxon>
        <taxon>Candidatus Ozemobacterales</taxon>
        <taxon>Candidatus Ozemobacteraceae</taxon>
        <taxon>Candidatus Ozemobacter</taxon>
    </lineage>
</organism>
<dbReference type="SUPFAM" id="SSF49452">
    <property type="entry name" value="Starch-binding domain-like"/>
    <property type="match status" value="1"/>
</dbReference>
<proteinExistence type="predicted"/>
<dbReference type="InterPro" id="IPR013784">
    <property type="entry name" value="Carb-bd-like_fold"/>
</dbReference>
<dbReference type="Proteomes" id="UP000252355">
    <property type="component" value="Unassembled WGS sequence"/>
</dbReference>
<accession>A0A367ZPE5</accession>
<gene>
    <name evidence="1" type="ORF">OZSIB_3842</name>
</gene>
<name>A0A367ZPE5_9BACT</name>
<evidence type="ECO:0008006" key="3">
    <source>
        <dbReference type="Google" id="ProtNLM"/>
    </source>
</evidence>
<evidence type="ECO:0000313" key="2">
    <source>
        <dbReference type="Proteomes" id="UP000252355"/>
    </source>
</evidence>
<protein>
    <recommendedName>
        <fullName evidence="3">Carboxypeptidase regulatory-like domain-containing protein</fullName>
    </recommendedName>
</protein>
<reference evidence="1 2" key="1">
    <citation type="submission" date="2018-05" db="EMBL/GenBank/DDBJ databases">
        <title>A metagenomic window into the 2 km-deep terrestrial subsurface aquifer revealed taxonomically and functionally diverse microbial community comprising novel uncultured bacterial lineages.</title>
        <authorList>
            <person name="Kadnikov V.V."/>
            <person name="Mardanov A.V."/>
            <person name="Beletsky A.V."/>
            <person name="Banks D."/>
            <person name="Pimenov N.V."/>
            <person name="Frank Y.A."/>
            <person name="Karnachuk O.V."/>
            <person name="Ravin N.V."/>
        </authorList>
    </citation>
    <scope>NUCLEOTIDE SEQUENCE [LARGE SCALE GENOMIC DNA]</scope>
    <source>
        <strain evidence="1">BY5</strain>
    </source>
</reference>
<dbReference type="EMBL" id="QOQW01000009">
    <property type="protein sequence ID" value="RCK79973.1"/>
    <property type="molecule type" value="Genomic_DNA"/>
</dbReference>
<dbReference type="Gene3D" id="2.60.40.1120">
    <property type="entry name" value="Carboxypeptidase-like, regulatory domain"/>
    <property type="match status" value="1"/>
</dbReference>
<comment type="caution">
    <text evidence="1">The sequence shown here is derived from an EMBL/GenBank/DDBJ whole genome shotgun (WGS) entry which is preliminary data.</text>
</comment>
<evidence type="ECO:0000313" key="1">
    <source>
        <dbReference type="EMBL" id="RCK79973.1"/>
    </source>
</evidence>
<dbReference type="GO" id="GO:0030246">
    <property type="term" value="F:carbohydrate binding"/>
    <property type="evidence" value="ECO:0007669"/>
    <property type="project" value="InterPro"/>
</dbReference>
<sequence>MEADRNTAITETAAALSVSIYLGDRELARMAALNNNSFTFDQLNPGFYNLKVADTANIYRTTFSVVEIVAGKISSTTIPLSRNPGATQETVDIIGRVIDTAHGAPIMFATVELSAPGQTGQFYRTTTTGNGYYFLEKIASGTWTLTYSKSNYFAQSFTLQVEGKNKVISQRTTITTSTTLPKSKGDGSDLTGFKIPDVRLVTQNATTGGITGQLRNPDTFVPLASTTTLVLYYRSVRSGTEIPAVIYAGFTTNDLGYLHLQDLPAGFYTIAEYGAVPTPKKDDNGNIIDWAIGDDSTTAKVERALVGWLGVTPEVTTPLPTSGFGVVPTLR</sequence>
<dbReference type="Pfam" id="PF13620">
    <property type="entry name" value="CarboxypepD_reg"/>
    <property type="match status" value="1"/>
</dbReference>
<dbReference type="AlphaFoldDB" id="A0A367ZPE5"/>